<comment type="caution">
    <text evidence="2">The sequence shown here is derived from an EMBL/GenBank/DDBJ whole genome shotgun (WGS) entry which is preliminary data.</text>
</comment>
<evidence type="ECO:0000313" key="3">
    <source>
        <dbReference type="Proteomes" id="UP000824469"/>
    </source>
</evidence>
<dbReference type="PANTHER" id="PTHR13379">
    <property type="entry name" value="UNCHARACTERIZED DUF1308"/>
    <property type="match status" value="1"/>
</dbReference>
<gene>
    <name evidence="2" type="ORF">KI387_034279</name>
</gene>
<dbReference type="AlphaFoldDB" id="A0AA38BX90"/>
<evidence type="ECO:0000259" key="1">
    <source>
        <dbReference type="Pfam" id="PF07000"/>
    </source>
</evidence>
<feature type="domain" description="DUF1308" evidence="1">
    <location>
        <begin position="295"/>
        <end position="460"/>
    </location>
</feature>
<dbReference type="PANTHER" id="PTHR13379:SF0">
    <property type="entry name" value="UPF0415 PROTEIN C7ORF25"/>
    <property type="match status" value="1"/>
</dbReference>
<dbReference type="Pfam" id="PF07000">
    <property type="entry name" value="DUF1308"/>
    <property type="match status" value="1"/>
</dbReference>
<reference evidence="2 3" key="1">
    <citation type="journal article" date="2021" name="Nat. Plants">
        <title>The Taxus genome provides insights into paclitaxel biosynthesis.</title>
        <authorList>
            <person name="Xiong X."/>
            <person name="Gou J."/>
            <person name="Liao Q."/>
            <person name="Li Y."/>
            <person name="Zhou Q."/>
            <person name="Bi G."/>
            <person name="Li C."/>
            <person name="Du R."/>
            <person name="Wang X."/>
            <person name="Sun T."/>
            <person name="Guo L."/>
            <person name="Liang H."/>
            <person name="Lu P."/>
            <person name="Wu Y."/>
            <person name="Zhang Z."/>
            <person name="Ro D.K."/>
            <person name="Shang Y."/>
            <person name="Huang S."/>
            <person name="Yan J."/>
        </authorList>
    </citation>
    <scope>NUCLEOTIDE SEQUENCE [LARGE SCALE GENOMIC DNA]</scope>
    <source>
        <strain evidence="2">Ta-2019</strain>
    </source>
</reference>
<sequence>TNIGYVESIVNVVQQPAISGVSCVCKTVQGPLRERSFNTGFRGTHVDIVCAYNRKPAWFVVSDRNPKYISWSDKCNRKGLKTRLDFLLEAALSSVILQPVSVILCFANGIEDTIAQRLREDFSAVEIFDFKQRSVEKQNGTEKYLGMPGTCSVSDIFQDVEGGEWVNIVDANETCIENSKNVHECGHCGSSHRNQGWMAFEIKIRQEESLGNRYIQCQTGTVNVGDKSCPEQIFNQEDKHVDQSEDDIFSQTVGTLTECILQFDKKFFSLLASVDLSSDILGNENEMISLKDNIINLDTTALVALVSELSNGCAKKLAEMSVEDMNKRFKSTANFMREQAKSELEHPILDDLASVLAGKKAVISEYVHNEFRDLISMCSGTNEKRRAECLLKCILVLPNNPSARVMGLPETGKIKSKHKIIFGTGDHLHAPTLTANMGFVRAVLQTGMPLLVLEHRPRALVGC</sequence>
<dbReference type="InterPro" id="IPR010733">
    <property type="entry name" value="DUF1308"/>
</dbReference>
<dbReference type="EMBL" id="JAHRHJ020003813">
    <property type="protein sequence ID" value="KAH9290162.1"/>
    <property type="molecule type" value="Genomic_DNA"/>
</dbReference>
<dbReference type="Proteomes" id="UP000824469">
    <property type="component" value="Unassembled WGS sequence"/>
</dbReference>
<accession>A0AA38BX90</accession>
<evidence type="ECO:0000313" key="2">
    <source>
        <dbReference type="EMBL" id="KAH9290162.1"/>
    </source>
</evidence>
<organism evidence="2 3">
    <name type="scientific">Taxus chinensis</name>
    <name type="common">Chinese yew</name>
    <name type="synonym">Taxus wallichiana var. chinensis</name>
    <dbReference type="NCBI Taxonomy" id="29808"/>
    <lineage>
        <taxon>Eukaryota</taxon>
        <taxon>Viridiplantae</taxon>
        <taxon>Streptophyta</taxon>
        <taxon>Embryophyta</taxon>
        <taxon>Tracheophyta</taxon>
        <taxon>Spermatophyta</taxon>
        <taxon>Pinopsida</taxon>
        <taxon>Pinidae</taxon>
        <taxon>Conifers II</taxon>
        <taxon>Cupressales</taxon>
        <taxon>Taxaceae</taxon>
        <taxon>Taxus</taxon>
    </lineage>
</organism>
<dbReference type="OMA" id="HPNEDMR"/>
<feature type="non-terminal residue" evidence="2">
    <location>
        <position position="1"/>
    </location>
</feature>
<proteinExistence type="predicted"/>
<keyword evidence="3" id="KW-1185">Reference proteome</keyword>
<protein>
    <recommendedName>
        <fullName evidence="1">DUF1308 domain-containing protein</fullName>
    </recommendedName>
</protein>
<name>A0AA38BX90_TAXCH</name>